<keyword evidence="5" id="KW-1185">Reference proteome</keyword>
<dbReference type="SMART" id="SM00448">
    <property type="entry name" value="REC"/>
    <property type="match status" value="1"/>
</dbReference>
<dbReference type="InterPro" id="IPR011006">
    <property type="entry name" value="CheY-like_superfamily"/>
</dbReference>
<sequence>MCHVLVIEDDWLVGEMIADVARDGGATSIERADTEAQAVACALARPPSVIMSDVRLAEGTGPAAVWQIRQLLGPRPVIFITGTPEECEPCDYAAAILSKPVAPADITRAFKAVVPAQA</sequence>
<evidence type="ECO:0000313" key="4">
    <source>
        <dbReference type="EMBL" id="NJC32844.1"/>
    </source>
</evidence>
<dbReference type="Gene3D" id="3.40.50.2300">
    <property type="match status" value="1"/>
</dbReference>
<dbReference type="PROSITE" id="PS50110">
    <property type="entry name" value="RESPONSE_REGULATORY"/>
    <property type="match status" value="1"/>
</dbReference>
<dbReference type="EMBL" id="JAATJE010000001">
    <property type="protein sequence ID" value="NJC32844.1"/>
    <property type="molecule type" value="Genomic_DNA"/>
</dbReference>
<evidence type="ECO:0000256" key="2">
    <source>
        <dbReference type="PROSITE-ProRule" id="PRU00169"/>
    </source>
</evidence>
<keyword evidence="1 2" id="KW-0597">Phosphoprotein</keyword>
<dbReference type="PANTHER" id="PTHR44591:SF3">
    <property type="entry name" value="RESPONSE REGULATORY DOMAIN-CONTAINING PROTEIN"/>
    <property type="match status" value="1"/>
</dbReference>
<comment type="caution">
    <text evidence="4">The sequence shown here is derived from an EMBL/GenBank/DDBJ whole genome shotgun (WGS) entry which is preliminary data.</text>
</comment>
<gene>
    <name evidence="4" type="ORF">GGR88_000318</name>
</gene>
<reference evidence="4 5" key="1">
    <citation type="submission" date="2020-03" db="EMBL/GenBank/DDBJ databases">
        <title>Genomic Encyclopedia of Type Strains, Phase IV (KMG-IV): sequencing the most valuable type-strain genomes for metagenomic binning, comparative biology and taxonomic classification.</title>
        <authorList>
            <person name="Goeker M."/>
        </authorList>
    </citation>
    <scope>NUCLEOTIDE SEQUENCE [LARGE SCALE GENOMIC DNA]</scope>
    <source>
        <strain evidence="4 5">DSM 27651</strain>
    </source>
</reference>
<feature type="domain" description="Response regulatory" evidence="3">
    <location>
        <begin position="3"/>
        <end position="114"/>
    </location>
</feature>
<dbReference type="SUPFAM" id="SSF52172">
    <property type="entry name" value="CheY-like"/>
    <property type="match status" value="1"/>
</dbReference>
<accession>A0ABX0XJ21</accession>
<dbReference type="InterPro" id="IPR001789">
    <property type="entry name" value="Sig_transdc_resp-reg_receiver"/>
</dbReference>
<proteinExistence type="predicted"/>
<dbReference type="PANTHER" id="PTHR44591">
    <property type="entry name" value="STRESS RESPONSE REGULATOR PROTEIN 1"/>
    <property type="match status" value="1"/>
</dbReference>
<evidence type="ECO:0000259" key="3">
    <source>
        <dbReference type="PROSITE" id="PS50110"/>
    </source>
</evidence>
<evidence type="ECO:0000313" key="5">
    <source>
        <dbReference type="Proteomes" id="UP000734218"/>
    </source>
</evidence>
<dbReference type="Pfam" id="PF00072">
    <property type="entry name" value="Response_reg"/>
    <property type="match status" value="1"/>
</dbReference>
<organism evidence="4 5">
    <name type="scientific">Sphingomonas jejuensis</name>
    <dbReference type="NCBI Taxonomy" id="904715"/>
    <lineage>
        <taxon>Bacteria</taxon>
        <taxon>Pseudomonadati</taxon>
        <taxon>Pseudomonadota</taxon>
        <taxon>Alphaproteobacteria</taxon>
        <taxon>Sphingomonadales</taxon>
        <taxon>Sphingomonadaceae</taxon>
        <taxon>Sphingomonas</taxon>
    </lineage>
</organism>
<protein>
    <submittedName>
        <fullName evidence="4">CheY-like chemotaxis protein</fullName>
    </submittedName>
</protein>
<dbReference type="Proteomes" id="UP000734218">
    <property type="component" value="Unassembled WGS sequence"/>
</dbReference>
<name>A0ABX0XJ21_9SPHN</name>
<evidence type="ECO:0000256" key="1">
    <source>
        <dbReference type="ARBA" id="ARBA00022553"/>
    </source>
</evidence>
<dbReference type="InterPro" id="IPR050595">
    <property type="entry name" value="Bact_response_regulator"/>
</dbReference>
<dbReference type="RefSeq" id="WP_167952326.1">
    <property type="nucleotide sequence ID" value="NZ_JAATJE010000001.1"/>
</dbReference>
<feature type="modified residue" description="4-aspartylphosphate" evidence="2">
    <location>
        <position position="53"/>
    </location>
</feature>